<sequence length="199" mass="21080">MRRTEALKIITRVLKQPVEDVPAADLIYGRALAHIESPAANAPAPWAIQVDVLALKIAAELPLTDEAGTAVSPLAEAEDAKRRRDLVGEVGALMSGHARLTSAAWYPARPGDLVHVHYEAGGISDAFGETYAIAAGQGGFLTMQLLAHTLPETEDAAGLVGCFAVEDDPDPLSELWMEAGPHRLTIVRDGRPVHIGGGR</sequence>
<accession>A0A917XQX7</accession>
<proteinExistence type="predicted"/>
<comment type="caution">
    <text evidence="1">The sequence shown here is derived from an EMBL/GenBank/DDBJ whole genome shotgun (WGS) entry which is preliminary data.</text>
</comment>
<dbReference type="RefSeq" id="WP_189269740.1">
    <property type="nucleotide sequence ID" value="NZ_BMML01000066.1"/>
</dbReference>
<dbReference type="Proteomes" id="UP000653411">
    <property type="component" value="Unassembled WGS sequence"/>
</dbReference>
<gene>
    <name evidence="1" type="ORF">GCM10011578_100750</name>
</gene>
<dbReference type="EMBL" id="BMML01000066">
    <property type="protein sequence ID" value="GGN47254.1"/>
    <property type="molecule type" value="Genomic_DNA"/>
</dbReference>
<organism evidence="1 2">
    <name type="scientific">Streptomyces fuscichromogenes</name>
    <dbReference type="NCBI Taxonomy" id="1324013"/>
    <lineage>
        <taxon>Bacteria</taxon>
        <taxon>Bacillati</taxon>
        <taxon>Actinomycetota</taxon>
        <taxon>Actinomycetes</taxon>
        <taxon>Kitasatosporales</taxon>
        <taxon>Streptomycetaceae</taxon>
        <taxon>Streptomyces</taxon>
    </lineage>
</organism>
<evidence type="ECO:0000313" key="1">
    <source>
        <dbReference type="EMBL" id="GGN47254.1"/>
    </source>
</evidence>
<name>A0A917XQX7_9ACTN</name>
<evidence type="ECO:0000313" key="2">
    <source>
        <dbReference type="Proteomes" id="UP000653411"/>
    </source>
</evidence>
<reference evidence="1" key="1">
    <citation type="journal article" date="2014" name="Int. J. Syst. Evol. Microbiol.">
        <title>Complete genome sequence of Corynebacterium casei LMG S-19264T (=DSM 44701T), isolated from a smear-ripened cheese.</title>
        <authorList>
            <consortium name="US DOE Joint Genome Institute (JGI-PGF)"/>
            <person name="Walter F."/>
            <person name="Albersmeier A."/>
            <person name="Kalinowski J."/>
            <person name="Ruckert C."/>
        </authorList>
    </citation>
    <scope>NUCLEOTIDE SEQUENCE</scope>
    <source>
        <strain evidence="1">CGMCC 4.7110</strain>
    </source>
</reference>
<keyword evidence="2" id="KW-1185">Reference proteome</keyword>
<protein>
    <submittedName>
        <fullName evidence="1">Uncharacterized protein</fullName>
    </submittedName>
</protein>
<dbReference type="AlphaFoldDB" id="A0A917XQX7"/>
<reference evidence="1" key="2">
    <citation type="submission" date="2020-09" db="EMBL/GenBank/DDBJ databases">
        <authorList>
            <person name="Sun Q."/>
            <person name="Zhou Y."/>
        </authorList>
    </citation>
    <scope>NUCLEOTIDE SEQUENCE</scope>
    <source>
        <strain evidence="1">CGMCC 4.7110</strain>
    </source>
</reference>